<dbReference type="InterPro" id="IPR005829">
    <property type="entry name" value="Sugar_transporter_CS"/>
</dbReference>
<feature type="transmembrane region" description="Helical" evidence="8">
    <location>
        <begin position="130"/>
        <end position="150"/>
    </location>
</feature>
<organism evidence="10 11">
    <name type="scientific">Durio zibethinus</name>
    <name type="common">Durian</name>
    <dbReference type="NCBI Taxonomy" id="66656"/>
    <lineage>
        <taxon>Eukaryota</taxon>
        <taxon>Viridiplantae</taxon>
        <taxon>Streptophyta</taxon>
        <taxon>Embryophyta</taxon>
        <taxon>Tracheophyta</taxon>
        <taxon>Spermatophyta</taxon>
        <taxon>Magnoliopsida</taxon>
        <taxon>eudicotyledons</taxon>
        <taxon>Gunneridae</taxon>
        <taxon>Pentapetalae</taxon>
        <taxon>rosids</taxon>
        <taxon>malvids</taxon>
        <taxon>Malvales</taxon>
        <taxon>Malvaceae</taxon>
        <taxon>Helicteroideae</taxon>
        <taxon>Durio</taxon>
    </lineage>
</organism>
<evidence type="ECO:0000256" key="1">
    <source>
        <dbReference type="ARBA" id="ARBA00004141"/>
    </source>
</evidence>
<sequence>MAEERATVTESLLVREEHGDGGGELQTSSSVTTTLVLGTFVAASISFGFECVMGYPPTTQSVIMEDLGLSLAEYSLFGSMLNAGSIVGALASGKTTDLLGRKCTMWVLNLFYIVGWLAIAFAKVPWVLDVGRLLLGFRNGIAGYLVAVYVAEITPKNLRGRFTALVQMIGVVGVSMIYVIGPFINWRVLALIVKPPPARIGKLSWEIKE</sequence>
<dbReference type="KEGG" id="dzi:111277609"/>
<evidence type="ECO:0000256" key="6">
    <source>
        <dbReference type="ARBA" id="ARBA00022989"/>
    </source>
</evidence>
<dbReference type="SUPFAM" id="SSF103473">
    <property type="entry name" value="MFS general substrate transporter"/>
    <property type="match status" value="1"/>
</dbReference>
<dbReference type="InterPro" id="IPR050549">
    <property type="entry name" value="MFS_Trehalose_Transporter"/>
</dbReference>
<evidence type="ECO:0000256" key="5">
    <source>
        <dbReference type="ARBA" id="ARBA00022692"/>
    </source>
</evidence>
<keyword evidence="3" id="KW-0813">Transport</keyword>
<dbReference type="GeneID" id="111277609"/>
<evidence type="ECO:0000256" key="3">
    <source>
        <dbReference type="ARBA" id="ARBA00022448"/>
    </source>
</evidence>
<comment type="similarity">
    <text evidence="2">Belongs to the major facilitator superfamily. Sugar transporter (TC 2.A.1.1) family.</text>
</comment>
<feature type="transmembrane region" description="Helical" evidence="8">
    <location>
        <begin position="105"/>
        <end position="124"/>
    </location>
</feature>
<dbReference type="PANTHER" id="PTHR48021">
    <property type="match status" value="1"/>
</dbReference>
<dbReference type="Proteomes" id="UP000515121">
    <property type="component" value="Unplaced"/>
</dbReference>
<keyword evidence="4" id="KW-0762">Sugar transport</keyword>
<dbReference type="RefSeq" id="XP_022719754.1">
    <property type="nucleotide sequence ID" value="XM_022864019.1"/>
</dbReference>
<evidence type="ECO:0000313" key="10">
    <source>
        <dbReference type="Proteomes" id="UP000515121"/>
    </source>
</evidence>
<feature type="transmembrane region" description="Helical" evidence="8">
    <location>
        <begin position="35"/>
        <end position="55"/>
    </location>
</feature>
<dbReference type="GO" id="GO:0022857">
    <property type="term" value="F:transmembrane transporter activity"/>
    <property type="evidence" value="ECO:0007669"/>
    <property type="project" value="InterPro"/>
</dbReference>
<name>A0A6P5WUH0_DURZI</name>
<evidence type="ECO:0000256" key="8">
    <source>
        <dbReference type="SAM" id="Phobius"/>
    </source>
</evidence>
<feature type="domain" description="Major facilitator superfamily (MFS) profile" evidence="9">
    <location>
        <begin position="31"/>
        <end position="209"/>
    </location>
</feature>
<dbReference type="AlphaFoldDB" id="A0A6P5WUH0"/>
<keyword evidence="6 8" id="KW-1133">Transmembrane helix</keyword>
<keyword evidence="7 8" id="KW-0472">Membrane</keyword>
<dbReference type="GO" id="GO:0016020">
    <property type="term" value="C:membrane"/>
    <property type="evidence" value="ECO:0007669"/>
    <property type="project" value="UniProtKB-SubCell"/>
</dbReference>
<evidence type="ECO:0000313" key="11">
    <source>
        <dbReference type="RefSeq" id="XP_022719754.1"/>
    </source>
</evidence>
<feature type="transmembrane region" description="Helical" evidence="8">
    <location>
        <begin position="75"/>
        <end position="93"/>
    </location>
</feature>
<dbReference type="OrthoDB" id="6339427at2759"/>
<dbReference type="Pfam" id="PF00083">
    <property type="entry name" value="Sugar_tr"/>
    <property type="match status" value="1"/>
</dbReference>
<evidence type="ECO:0000256" key="7">
    <source>
        <dbReference type="ARBA" id="ARBA00023136"/>
    </source>
</evidence>
<dbReference type="InterPro" id="IPR020846">
    <property type="entry name" value="MFS_dom"/>
</dbReference>
<dbReference type="PROSITE" id="PS50850">
    <property type="entry name" value="MFS"/>
    <property type="match status" value="1"/>
</dbReference>
<evidence type="ECO:0000256" key="2">
    <source>
        <dbReference type="ARBA" id="ARBA00010992"/>
    </source>
</evidence>
<accession>A0A6P5WUH0</accession>
<comment type="subcellular location">
    <subcellularLocation>
        <location evidence="1">Membrane</location>
        <topology evidence="1">Multi-pass membrane protein</topology>
    </subcellularLocation>
</comment>
<dbReference type="InterPro" id="IPR036259">
    <property type="entry name" value="MFS_trans_sf"/>
</dbReference>
<proteinExistence type="inferred from homology"/>
<evidence type="ECO:0000256" key="4">
    <source>
        <dbReference type="ARBA" id="ARBA00022597"/>
    </source>
</evidence>
<reference evidence="11" key="1">
    <citation type="submission" date="2025-08" db="UniProtKB">
        <authorList>
            <consortium name="RefSeq"/>
        </authorList>
    </citation>
    <scope>IDENTIFICATION</scope>
    <source>
        <tissue evidence="11">Fruit stalk</tissue>
    </source>
</reference>
<keyword evidence="10" id="KW-1185">Reference proteome</keyword>
<keyword evidence="5 8" id="KW-0812">Transmembrane</keyword>
<dbReference type="InterPro" id="IPR005828">
    <property type="entry name" value="MFS_sugar_transport-like"/>
</dbReference>
<dbReference type="PROSITE" id="PS00217">
    <property type="entry name" value="SUGAR_TRANSPORT_2"/>
    <property type="match status" value="1"/>
</dbReference>
<dbReference type="Gene3D" id="1.20.1250.20">
    <property type="entry name" value="MFS general substrate transporter like domains"/>
    <property type="match status" value="1"/>
</dbReference>
<gene>
    <name evidence="11" type="primary">LOC111277609</name>
</gene>
<protein>
    <submittedName>
        <fullName evidence="11">Sugar transporter ERD6-like 5</fullName>
    </submittedName>
</protein>
<dbReference type="PANTHER" id="PTHR48021:SF90">
    <property type="entry name" value="SUGAR TRANSPORTER ERD6-LIKE 5 ISOFORM X1"/>
    <property type="match status" value="1"/>
</dbReference>
<feature type="transmembrane region" description="Helical" evidence="8">
    <location>
        <begin position="162"/>
        <end position="184"/>
    </location>
</feature>
<evidence type="ECO:0000259" key="9">
    <source>
        <dbReference type="PROSITE" id="PS50850"/>
    </source>
</evidence>